<dbReference type="InterPro" id="IPR025714">
    <property type="entry name" value="Methyltranfer_dom"/>
</dbReference>
<evidence type="ECO:0000313" key="3">
    <source>
        <dbReference type="Proteomes" id="UP001549110"/>
    </source>
</evidence>
<dbReference type="Gene3D" id="3.40.50.150">
    <property type="entry name" value="Vaccinia Virus protein VP39"/>
    <property type="match status" value="1"/>
</dbReference>
<dbReference type="Pfam" id="PF13847">
    <property type="entry name" value="Methyltransf_31"/>
    <property type="match status" value="1"/>
</dbReference>
<dbReference type="SUPFAM" id="SSF53335">
    <property type="entry name" value="S-adenosyl-L-methionine-dependent methyltransferases"/>
    <property type="match status" value="1"/>
</dbReference>
<feature type="domain" description="Methyltransferase" evidence="1">
    <location>
        <begin position="100"/>
        <end position="147"/>
    </location>
</feature>
<evidence type="ECO:0000313" key="2">
    <source>
        <dbReference type="EMBL" id="MET3525895.1"/>
    </source>
</evidence>
<organism evidence="2 3">
    <name type="scientific">Phenylobacterium koreense</name>
    <dbReference type="NCBI Taxonomy" id="266125"/>
    <lineage>
        <taxon>Bacteria</taxon>
        <taxon>Pseudomonadati</taxon>
        <taxon>Pseudomonadota</taxon>
        <taxon>Alphaproteobacteria</taxon>
        <taxon>Caulobacterales</taxon>
        <taxon>Caulobacteraceae</taxon>
        <taxon>Phenylobacterium</taxon>
    </lineage>
</organism>
<evidence type="ECO:0000259" key="1">
    <source>
        <dbReference type="Pfam" id="PF13847"/>
    </source>
</evidence>
<reference evidence="2 3" key="1">
    <citation type="submission" date="2024-06" db="EMBL/GenBank/DDBJ databases">
        <title>Genomic Encyclopedia of Type Strains, Phase IV (KMG-IV): sequencing the most valuable type-strain genomes for metagenomic binning, comparative biology and taxonomic classification.</title>
        <authorList>
            <person name="Goeker M."/>
        </authorList>
    </citation>
    <scope>NUCLEOTIDE SEQUENCE [LARGE SCALE GENOMIC DNA]</scope>
    <source>
        <strain evidence="2 3">DSM 17809</strain>
    </source>
</reference>
<protein>
    <recommendedName>
        <fullName evidence="1">Methyltransferase domain-containing protein</fullName>
    </recommendedName>
</protein>
<gene>
    <name evidence="2" type="ORF">ABID41_000990</name>
</gene>
<sequence length="273" mass="30541">MTYIEQVVQWLRDRLAREPSLADPRELNLALRVLAIWRSRAIADAYVRQYGARIMQGPFAGMEYVTSATEGALTPRLIGTYESELHPYLAKFAAKPLDCVIDVGCAEGYYAVGLARMMPQVTVHAFDIQEKARRACAELAAKNGVADRVVIGERFEPDGFEAFKDRRCLVLVDIEGAEDDLLRPDLSPALAGMDLIVETHGVYRKGVLDRLVERFAETHDIVRLDPQPKTLPLPDFLKGASHLDQLLAVWEFRLQATPWLVMTPKIAAVGDDH</sequence>
<proteinExistence type="predicted"/>
<dbReference type="RefSeq" id="WP_331931001.1">
    <property type="nucleotide sequence ID" value="NZ_JBEPLU010000001.1"/>
</dbReference>
<accession>A0ABV2EFT3</accession>
<comment type="caution">
    <text evidence="2">The sequence shown here is derived from an EMBL/GenBank/DDBJ whole genome shotgun (WGS) entry which is preliminary data.</text>
</comment>
<dbReference type="InterPro" id="IPR029063">
    <property type="entry name" value="SAM-dependent_MTases_sf"/>
</dbReference>
<keyword evidence="3" id="KW-1185">Reference proteome</keyword>
<dbReference type="EMBL" id="JBEPLU010000001">
    <property type="protein sequence ID" value="MET3525895.1"/>
    <property type="molecule type" value="Genomic_DNA"/>
</dbReference>
<dbReference type="Proteomes" id="UP001549110">
    <property type="component" value="Unassembled WGS sequence"/>
</dbReference>
<name>A0ABV2EFT3_9CAUL</name>